<sequence length="78" mass="9057">IQGHDENECFIIHPELYPKKEETEKPQPKNDVSRQQQGVVRCKEEKTQMLTGIGERSSRHKKGDRGFGMGMEKDKEIM</sequence>
<protein>
    <submittedName>
        <fullName evidence="2">Uncharacterized protein</fullName>
    </submittedName>
</protein>
<accession>A0ABS8SFT1</accession>
<organism evidence="2 3">
    <name type="scientific">Datura stramonium</name>
    <name type="common">Jimsonweed</name>
    <name type="synonym">Common thornapple</name>
    <dbReference type="NCBI Taxonomy" id="4076"/>
    <lineage>
        <taxon>Eukaryota</taxon>
        <taxon>Viridiplantae</taxon>
        <taxon>Streptophyta</taxon>
        <taxon>Embryophyta</taxon>
        <taxon>Tracheophyta</taxon>
        <taxon>Spermatophyta</taxon>
        <taxon>Magnoliopsida</taxon>
        <taxon>eudicotyledons</taxon>
        <taxon>Gunneridae</taxon>
        <taxon>Pentapetalae</taxon>
        <taxon>asterids</taxon>
        <taxon>lamiids</taxon>
        <taxon>Solanales</taxon>
        <taxon>Solanaceae</taxon>
        <taxon>Solanoideae</taxon>
        <taxon>Datureae</taxon>
        <taxon>Datura</taxon>
    </lineage>
</organism>
<keyword evidence="3" id="KW-1185">Reference proteome</keyword>
<feature type="non-terminal residue" evidence="2">
    <location>
        <position position="1"/>
    </location>
</feature>
<evidence type="ECO:0000313" key="3">
    <source>
        <dbReference type="Proteomes" id="UP000823775"/>
    </source>
</evidence>
<gene>
    <name evidence="2" type="ORF">HAX54_035652</name>
</gene>
<reference evidence="2 3" key="1">
    <citation type="journal article" date="2021" name="BMC Genomics">
        <title>Datura genome reveals duplications of psychoactive alkaloid biosynthetic genes and high mutation rate following tissue culture.</title>
        <authorList>
            <person name="Rajewski A."/>
            <person name="Carter-House D."/>
            <person name="Stajich J."/>
            <person name="Litt A."/>
        </authorList>
    </citation>
    <scope>NUCLEOTIDE SEQUENCE [LARGE SCALE GENOMIC DNA]</scope>
    <source>
        <strain evidence="2">AR-01</strain>
    </source>
</reference>
<feature type="region of interest" description="Disordered" evidence="1">
    <location>
        <begin position="16"/>
        <end position="78"/>
    </location>
</feature>
<feature type="compositionally biased region" description="Basic and acidic residues" evidence="1">
    <location>
        <begin position="16"/>
        <end position="32"/>
    </location>
</feature>
<comment type="caution">
    <text evidence="2">The sequence shown here is derived from an EMBL/GenBank/DDBJ whole genome shotgun (WGS) entry which is preliminary data.</text>
</comment>
<evidence type="ECO:0000313" key="2">
    <source>
        <dbReference type="EMBL" id="MCD7457648.1"/>
    </source>
</evidence>
<name>A0ABS8SFT1_DATST</name>
<dbReference type="EMBL" id="JACEIK010000467">
    <property type="protein sequence ID" value="MCD7457648.1"/>
    <property type="molecule type" value="Genomic_DNA"/>
</dbReference>
<evidence type="ECO:0000256" key="1">
    <source>
        <dbReference type="SAM" id="MobiDB-lite"/>
    </source>
</evidence>
<proteinExistence type="predicted"/>
<dbReference type="Proteomes" id="UP000823775">
    <property type="component" value="Unassembled WGS sequence"/>
</dbReference>